<evidence type="ECO:0000259" key="2">
    <source>
        <dbReference type="Pfam" id="PF03795"/>
    </source>
</evidence>
<dbReference type="AlphaFoldDB" id="A0A0H2XR17"/>
<sequence length="102" mass="11261">MLFAIKLDYIRPTQEVHAHLEAHKAWLVKHVQAGSILFAGPLQGEAAGFLLAYADHRRDIEQMIAEDPFDILGLATFDIQCCEPALRANAFPAHWAGGARPV</sequence>
<dbReference type="InterPro" id="IPR005545">
    <property type="entry name" value="YCII"/>
</dbReference>
<dbReference type="PANTHER" id="PTHR37828:SF1">
    <property type="entry name" value="YCII-RELATED DOMAIN-CONTAINING PROTEIN"/>
    <property type="match status" value="1"/>
</dbReference>
<gene>
    <name evidence="3" type="ordered locus">Bcen_1511</name>
</gene>
<feature type="domain" description="YCII-related" evidence="2">
    <location>
        <begin position="1"/>
        <end position="73"/>
    </location>
</feature>
<comment type="similarity">
    <text evidence="1">Belongs to the YciI family.</text>
</comment>
<reference evidence="3" key="1">
    <citation type="submission" date="2006-05" db="EMBL/GenBank/DDBJ databases">
        <title>Complete sequence of chromosome 1 of Burkholderia cenocepacia AU 1054.</title>
        <authorList>
            <consortium name="US DOE Joint Genome Institute"/>
            <person name="Copeland A."/>
            <person name="Lucas S."/>
            <person name="Lapidus A."/>
            <person name="Barry K."/>
            <person name="Detter J.C."/>
            <person name="Glavina del Rio T."/>
            <person name="Hammon N."/>
            <person name="Israni S."/>
            <person name="Dalin E."/>
            <person name="Tice H."/>
            <person name="Pitluck S."/>
            <person name="Chain P."/>
            <person name="Malfatti S."/>
            <person name="Shin M."/>
            <person name="Vergez L."/>
            <person name="Schmutz J."/>
            <person name="Larimer F."/>
            <person name="Land M."/>
            <person name="Hauser L."/>
            <person name="Kyrpides N."/>
            <person name="Lykidis A."/>
            <person name="LiPuma J.J."/>
            <person name="Konstantinidis K."/>
            <person name="Tiedje J.M."/>
            <person name="Richardson P."/>
        </authorList>
    </citation>
    <scope>NUCLEOTIDE SEQUENCE [LARGE SCALE GENOMIC DNA]</scope>
    <source>
        <strain evidence="3">AU 1054</strain>
    </source>
</reference>
<protein>
    <recommendedName>
        <fullName evidence="2">YCII-related domain-containing protein</fullName>
    </recommendedName>
</protein>
<dbReference type="PANTHER" id="PTHR37828">
    <property type="entry name" value="GSR2449 PROTEIN"/>
    <property type="match status" value="1"/>
</dbReference>
<dbReference type="InterPro" id="IPR011008">
    <property type="entry name" value="Dimeric_a/b-barrel"/>
</dbReference>
<organism evidence="3">
    <name type="scientific">Burkholderia orbicola (strain AU 1054)</name>
    <dbReference type="NCBI Taxonomy" id="331271"/>
    <lineage>
        <taxon>Bacteria</taxon>
        <taxon>Pseudomonadati</taxon>
        <taxon>Pseudomonadota</taxon>
        <taxon>Betaproteobacteria</taxon>
        <taxon>Burkholderiales</taxon>
        <taxon>Burkholderiaceae</taxon>
        <taxon>Burkholderia</taxon>
        <taxon>Burkholderia cepacia complex</taxon>
        <taxon>Burkholderia orbicola</taxon>
    </lineage>
</organism>
<dbReference type="EMBL" id="CP000378">
    <property type="protein sequence ID" value="ABF76417.1"/>
    <property type="molecule type" value="Genomic_DNA"/>
</dbReference>
<dbReference type="HOGENOM" id="CLU_110355_6_0_4"/>
<name>A0A0H2XR17_BURO1</name>
<evidence type="ECO:0000256" key="1">
    <source>
        <dbReference type="ARBA" id="ARBA00007689"/>
    </source>
</evidence>
<proteinExistence type="inferred from homology"/>
<evidence type="ECO:0000313" key="3">
    <source>
        <dbReference type="EMBL" id="ABF76417.1"/>
    </source>
</evidence>
<dbReference type="Gene3D" id="3.30.70.1060">
    <property type="entry name" value="Dimeric alpha+beta barrel"/>
    <property type="match status" value="1"/>
</dbReference>
<dbReference type="Pfam" id="PF03795">
    <property type="entry name" value="YCII"/>
    <property type="match status" value="1"/>
</dbReference>
<accession>A0A0H2XR17</accession>
<dbReference type="SUPFAM" id="SSF54909">
    <property type="entry name" value="Dimeric alpha+beta barrel"/>
    <property type="match status" value="1"/>
</dbReference>